<dbReference type="PANTHER" id="PTHR43166">
    <property type="entry name" value="AMINO ACID IMPORT ATP-BINDING PROTEIN"/>
    <property type="match status" value="1"/>
</dbReference>
<dbReference type="GO" id="GO:0016887">
    <property type="term" value="F:ATP hydrolysis activity"/>
    <property type="evidence" value="ECO:0007669"/>
    <property type="project" value="InterPro"/>
</dbReference>
<keyword evidence="10" id="KW-1185">Reference proteome</keyword>
<dbReference type="CDD" id="cd03262">
    <property type="entry name" value="ABC_HisP_GlnQ"/>
    <property type="match status" value="1"/>
</dbReference>
<dbReference type="InterPro" id="IPR003593">
    <property type="entry name" value="AAA+_ATPase"/>
</dbReference>
<organism evidence="9 10">
    <name type="scientific">Pseudoxanthobacter soli DSM 19599</name>
    <dbReference type="NCBI Taxonomy" id="1123029"/>
    <lineage>
        <taxon>Bacteria</taxon>
        <taxon>Pseudomonadati</taxon>
        <taxon>Pseudomonadota</taxon>
        <taxon>Alphaproteobacteria</taxon>
        <taxon>Hyphomicrobiales</taxon>
        <taxon>Segnochrobactraceae</taxon>
        <taxon>Pseudoxanthobacter</taxon>
    </lineage>
</organism>
<keyword evidence="7" id="KW-0472">Membrane</keyword>
<keyword evidence="4" id="KW-1003">Cell membrane</keyword>
<evidence type="ECO:0000256" key="3">
    <source>
        <dbReference type="ARBA" id="ARBA00022448"/>
    </source>
</evidence>
<evidence type="ECO:0000259" key="8">
    <source>
        <dbReference type="PROSITE" id="PS50893"/>
    </source>
</evidence>
<dbReference type="InterPro" id="IPR050086">
    <property type="entry name" value="MetN_ABC_transporter-like"/>
</dbReference>
<evidence type="ECO:0000313" key="9">
    <source>
        <dbReference type="EMBL" id="SHO66327.1"/>
    </source>
</evidence>
<comment type="similarity">
    <text evidence="2">Belongs to the ABC transporter superfamily.</text>
</comment>
<dbReference type="Gene3D" id="3.40.50.300">
    <property type="entry name" value="P-loop containing nucleotide triphosphate hydrolases"/>
    <property type="match status" value="1"/>
</dbReference>
<accession>A0A1M7ZN69</accession>
<dbReference type="SMART" id="SM00382">
    <property type="entry name" value="AAA"/>
    <property type="match status" value="1"/>
</dbReference>
<dbReference type="AlphaFoldDB" id="A0A1M7ZN69"/>
<dbReference type="GO" id="GO:0005524">
    <property type="term" value="F:ATP binding"/>
    <property type="evidence" value="ECO:0007669"/>
    <property type="project" value="UniProtKB-KW"/>
</dbReference>
<keyword evidence="6 9" id="KW-0067">ATP-binding</keyword>
<dbReference type="Proteomes" id="UP000186406">
    <property type="component" value="Unassembled WGS sequence"/>
</dbReference>
<dbReference type="RefSeq" id="WP_073630099.1">
    <property type="nucleotide sequence ID" value="NZ_FRXO01000006.1"/>
</dbReference>
<dbReference type="InterPro" id="IPR003439">
    <property type="entry name" value="ABC_transporter-like_ATP-bd"/>
</dbReference>
<name>A0A1M7ZN69_9HYPH</name>
<evidence type="ECO:0000256" key="6">
    <source>
        <dbReference type="ARBA" id="ARBA00022840"/>
    </source>
</evidence>
<dbReference type="PIRSF" id="PIRSF039085">
    <property type="entry name" value="ABC_ATPase_HisP"/>
    <property type="match status" value="1"/>
</dbReference>
<dbReference type="InterPro" id="IPR027417">
    <property type="entry name" value="P-loop_NTPase"/>
</dbReference>
<dbReference type="GO" id="GO:0015424">
    <property type="term" value="F:ABC-type amino acid transporter activity"/>
    <property type="evidence" value="ECO:0007669"/>
    <property type="project" value="InterPro"/>
</dbReference>
<keyword evidence="5" id="KW-0547">Nucleotide-binding</keyword>
<sequence length="266" mass="28370">MSVSVTEAGPPPLLAIRGLSKSFGSHHVLRSVDLDVSRGEVVTVIGPSGSGKTTLLRCVNFLETYDGGSIRIDGAEVGFSDGEGRRRRGERDLARMRAETGMVFQQFNLFPHLTAAENVMLGLRRVRGKGKAEARSIAEHWLGRVGLGHKADSLPGELSGGQQQRVGIARAVAMDPKILLLDEITSALDPELVGEVLDVVRSLAGDGMTMLMVTHEIAFARDASHRIVFMADGAVAAEGPPAELVANTAGNERLGAFLARFRASHI</sequence>
<proteinExistence type="inferred from homology"/>
<dbReference type="EMBL" id="FRXO01000006">
    <property type="protein sequence ID" value="SHO66327.1"/>
    <property type="molecule type" value="Genomic_DNA"/>
</dbReference>
<dbReference type="GO" id="GO:0005886">
    <property type="term" value="C:plasma membrane"/>
    <property type="evidence" value="ECO:0007669"/>
    <property type="project" value="UniProtKB-SubCell"/>
</dbReference>
<evidence type="ECO:0000256" key="2">
    <source>
        <dbReference type="ARBA" id="ARBA00005417"/>
    </source>
</evidence>
<dbReference type="PROSITE" id="PS50893">
    <property type="entry name" value="ABC_TRANSPORTER_2"/>
    <property type="match status" value="1"/>
</dbReference>
<reference evidence="9 10" key="1">
    <citation type="submission" date="2016-12" db="EMBL/GenBank/DDBJ databases">
        <authorList>
            <person name="Song W.-J."/>
            <person name="Kurnit D.M."/>
        </authorList>
    </citation>
    <scope>NUCLEOTIDE SEQUENCE [LARGE SCALE GENOMIC DNA]</scope>
    <source>
        <strain evidence="9 10">DSM 19599</strain>
    </source>
</reference>
<evidence type="ECO:0000313" key="10">
    <source>
        <dbReference type="Proteomes" id="UP000186406"/>
    </source>
</evidence>
<dbReference type="InterPro" id="IPR017871">
    <property type="entry name" value="ABC_transporter-like_CS"/>
</dbReference>
<evidence type="ECO:0000256" key="5">
    <source>
        <dbReference type="ARBA" id="ARBA00022741"/>
    </source>
</evidence>
<dbReference type="PANTHER" id="PTHR43166:SF35">
    <property type="entry name" value="L-CYSTINE IMPORT ATP-BINDING PROTEIN TCYN"/>
    <property type="match status" value="1"/>
</dbReference>
<feature type="domain" description="ABC transporter" evidence="8">
    <location>
        <begin position="14"/>
        <end position="257"/>
    </location>
</feature>
<gene>
    <name evidence="9" type="ORF">SAMN02745172_02986</name>
</gene>
<dbReference type="OrthoDB" id="9802264at2"/>
<protein>
    <submittedName>
        <fullName evidence="9">Polar amino acid transport system ATP-binding protein</fullName>
    </submittedName>
</protein>
<dbReference type="Pfam" id="PF00005">
    <property type="entry name" value="ABC_tran"/>
    <property type="match status" value="1"/>
</dbReference>
<evidence type="ECO:0000256" key="4">
    <source>
        <dbReference type="ARBA" id="ARBA00022475"/>
    </source>
</evidence>
<keyword evidence="3" id="KW-0813">Transport</keyword>
<dbReference type="STRING" id="1123029.SAMN02745172_02986"/>
<comment type="subcellular location">
    <subcellularLocation>
        <location evidence="1">Cell membrane</location>
        <topology evidence="1">Peripheral membrane protein</topology>
    </subcellularLocation>
</comment>
<dbReference type="InterPro" id="IPR030679">
    <property type="entry name" value="ABC_ATPase_HisP-typ"/>
</dbReference>
<evidence type="ECO:0000256" key="1">
    <source>
        <dbReference type="ARBA" id="ARBA00004202"/>
    </source>
</evidence>
<dbReference type="SUPFAM" id="SSF52540">
    <property type="entry name" value="P-loop containing nucleoside triphosphate hydrolases"/>
    <property type="match status" value="1"/>
</dbReference>
<dbReference type="PROSITE" id="PS00211">
    <property type="entry name" value="ABC_TRANSPORTER_1"/>
    <property type="match status" value="1"/>
</dbReference>
<evidence type="ECO:0000256" key="7">
    <source>
        <dbReference type="ARBA" id="ARBA00023136"/>
    </source>
</evidence>